<organism evidence="2 3">
    <name type="scientific">Panaeolus cyanescens</name>
    <dbReference type="NCBI Taxonomy" id="181874"/>
    <lineage>
        <taxon>Eukaryota</taxon>
        <taxon>Fungi</taxon>
        <taxon>Dikarya</taxon>
        <taxon>Basidiomycota</taxon>
        <taxon>Agaricomycotina</taxon>
        <taxon>Agaricomycetes</taxon>
        <taxon>Agaricomycetidae</taxon>
        <taxon>Agaricales</taxon>
        <taxon>Agaricineae</taxon>
        <taxon>Galeropsidaceae</taxon>
        <taxon>Panaeolus</taxon>
    </lineage>
</organism>
<evidence type="ECO:0000313" key="2">
    <source>
        <dbReference type="EMBL" id="PPQ99292.1"/>
    </source>
</evidence>
<dbReference type="AlphaFoldDB" id="A0A409Y875"/>
<evidence type="ECO:0000313" key="3">
    <source>
        <dbReference type="Proteomes" id="UP000284842"/>
    </source>
</evidence>
<dbReference type="EMBL" id="NHTK01001364">
    <property type="protein sequence ID" value="PPQ99292.1"/>
    <property type="molecule type" value="Genomic_DNA"/>
</dbReference>
<dbReference type="Proteomes" id="UP000284842">
    <property type="component" value="Unassembled WGS sequence"/>
</dbReference>
<evidence type="ECO:0000256" key="1">
    <source>
        <dbReference type="SAM" id="SignalP"/>
    </source>
</evidence>
<feature type="chain" id="PRO_5019259823" evidence="1">
    <location>
        <begin position="23"/>
        <end position="219"/>
    </location>
</feature>
<keyword evidence="1" id="KW-0732">Signal</keyword>
<reference evidence="2 3" key="1">
    <citation type="journal article" date="2018" name="Evol. Lett.">
        <title>Horizontal gene cluster transfer increased hallucinogenic mushroom diversity.</title>
        <authorList>
            <person name="Reynolds H.T."/>
            <person name="Vijayakumar V."/>
            <person name="Gluck-Thaler E."/>
            <person name="Korotkin H.B."/>
            <person name="Matheny P.B."/>
            <person name="Slot J.C."/>
        </authorList>
    </citation>
    <scope>NUCLEOTIDE SEQUENCE [LARGE SCALE GENOMIC DNA]</scope>
    <source>
        <strain evidence="2 3">2629</strain>
    </source>
</reference>
<feature type="signal peptide" evidence="1">
    <location>
        <begin position="1"/>
        <end position="22"/>
    </location>
</feature>
<dbReference type="InParanoid" id="A0A409Y875"/>
<keyword evidence="3" id="KW-1185">Reference proteome</keyword>
<proteinExistence type="predicted"/>
<gene>
    <name evidence="2" type="ORF">CVT24_009292</name>
</gene>
<accession>A0A409Y875</accession>
<protein>
    <submittedName>
        <fullName evidence="2">Uncharacterized protein</fullName>
    </submittedName>
</protein>
<sequence length="219" mass="24709">MNFMFLALYVALIIGFQAHAHALSFVLSKGLEERLRKDPDAHRMVLYHLGDLANQLSVQMDKMVEAIDTYSQNPQEKNTVAFMSLHSAIGPFLDQKAVHGVLFQNMKPNLVHVDVTEAMKLKFLMRCVFMAVNPKHATRFMLGKKGKNGYRVARPLFANQASEKPDSKKSEEVVKAGWTNGYTKLMQEPHAAALLHYNPEMYYVFGYSVTHGGAPPPRQ</sequence>
<name>A0A409Y875_9AGAR</name>
<comment type="caution">
    <text evidence="2">The sequence shown here is derived from an EMBL/GenBank/DDBJ whole genome shotgun (WGS) entry which is preliminary data.</text>
</comment>